<reference evidence="1 2" key="1">
    <citation type="journal article" date="2016" name="Appl. Environ. Microbiol.">
        <title>Whole genome relationships among Francisella bacteria of diverse origin define new species and provide specific regions for detection.</title>
        <authorList>
            <person name="Challacombe J.F."/>
            <person name="Petersen J.M."/>
            <person name="Gallegos-Graves V."/>
            <person name="Hodge D."/>
            <person name="Pillai S."/>
            <person name="Kuske C.R."/>
        </authorList>
    </citation>
    <scope>NUCLEOTIDE SEQUENCE [LARGE SCALE GENOMIC DNA]</scope>
    <source>
        <strain evidence="2">TX07-7310</strain>
    </source>
</reference>
<accession>A0A1L4BTH9</accession>
<sequence>MSESYNNFKTLLTNIHLYYNEEKDFILNKIDSCETIINKLTSRKNFRKIDIYNLTFVLEEIKYSTSYHLSSRTTSLSYLIYENIAKINNLKEYNGIVSSLLSLKRLLKDYKETINKDFLEKILDIETKDINDLTLDLFSKLAKNNISFTTTDNLIALYIKTIENPENSSLTKNYEDFFRKLKTFLKETQDSNKLISLNENPILNILRLAYLIKNGFYKENSLSQSDILLIKAYFSHTQDIKKLNTIDNKLNRNPKICTLSSIIKENYSVESIPPLINFIDFQLFAISQYFSDFSINQIFFPKDQDSDIFKKPKTLQDSIKDLINLPNLIFDENALYDKLNKKPEIYNNFFINYDNRENTEIILENSPSKLLTEVANNYFWTLLNVATSINILLIKNDLKLLEPFIKFEKYFNTIKNEISKKISISSQTLNTNITSIIKIGSLIRENYLILKEKEEQLIKDSNFDDSSDVYQLSGFMHRKNFLSYKEIMTRNQQNNKDVNFEESLKDINKSIINNKFKKAEENAKNLSIKILSETYYHTPILIGIDNLPPISHNYFLMIKKVTNNPTIDNIKNIQETYWKV</sequence>
<dbReference type="OrthoDB" id="5604208at2"/>
<name>A0A1L4BTH9_9GAMM</name>
<keyword evidence="2" id="KW-1185">Reference proteome</keyword>
<protein>
    <recommendedName>
        <fullName evidence="3">DNA polymerase I</fullName>
    </recommendedName>
</protein>
<dbReference type="AlphaFoldDB" id="A0A1L4BTH9"/>
<evidence type="ECO:0000313" key="1">
    <source>
        <dbReference type="EMBL" id="API87160.1"/>
    </source>
</evidence>
<organism evidence="1 2">
    <name type="scientific">Francisella uliginis</name>
    <dbReference type="NCBI Taxonomy" id="573570"/>
    <lineage>
        <taxon>Bacteria</taxon>
        <taxon>Pseudomonadati</taxon>
        <taxon>Pseudomonadota</taxon>
        <taxon>Gammaproteobacteria</taxon>
        <taxon>Thiotrichales</taxon>
        <taxon>Francisellaceae</taxon>
        <taxon>Francisella</taxon>
    </lineage>
</organism>
<dbReference type="Proteomes" id="UP000184222">
    <property type="component" value="Chromosome"/>
</dbReference>
<dbReference type="EMBL" id="CP016796">
    <property type="protein sequence ID" value="API87160.1"/>
    <property type="molecule type" value="Genomic_DNA"/>
</dbReference>
<dbReference type="STRING" id="573570.F7310_07220"/>
<evidence type="ECO:0008006" key="3">
    <source>
        <dbReference type="Google" id="ProtNLM"/>
    </source>
</evidence>
<dbReference type="RefSeq" id="WP_072712855.1">
    <property type="nucleotide sequence ID" value="NZ_CP016796.1"/>
</dbReference>
<evidence type="ECO:0000313" key="2">
    <source>
        <dbReference type="Proteomes" id="UP000184222"/>
    </source>
</evidence>
<gene>
    <name evidence="1" type="ORF">F7310_07220</name>
</gene>
<dbReference type="KEGG" id="frx:F7310_07220"/>
<proteinExistence type="predicted"/>